<organism evidence="3 4">
    <name type="scientific">Rhodofomes roseus</name>
    <dbReference type="NCBI Taxonomy" id="34475"/>
    <lineage>
        <taxon>Eukaryota</taxon>
        <taxon>Fungi</taxon>
        <taxon>Dikarya</taxon>
        <taxon>Basidiomycota</taxon>
        <taxon>Agaricomycotina</taxon>
        <taxon>Agaricomycetes</taxon>
        <taxon>Polyporales</taxon>
        <taxon>Rhodofomes</taxon>
    </lineage>
</organism>
<evidence type="ECO:0000313" key="3">
    <source>
        <dbReference type="EMBL" id="TFY50615.1"/>
    </source>
</evidence>
<dbReference type="EMBL" id="SEKV01001432">
    <property type="protein sequence ID" value="TFY50615.1"/>
    <property type="molecule type" value="Genomic_DNA"/>
</dbReference>
<dbReference type="SMART" id="SM00484">
    <property type="entry name" value="XPGI"/>
    <property type="match status" value="1"/>
</dbReference>
<proteinExistence type="predicted"/>
<dbReference type="STRING" id="34475.A0A4Y9XKT2"/>
<dbReference type="InterPro" id="IPR006084">
    <property type="entry name" value="XPG/Rad2"/>
</dbReference>
<evidence type="ECO:0000256" key="1">
    <source>
        <dbReference type="SAM" id="MobiDB-lite"/>
    </source>
</evidence>
<comment type="caution">
    <text evidence="3">The sequence shown here is derived from an EMBL/GenBank/DDBJ whole genome shotgun (WGS) entry which is preliminary data.</text>
</comment>
<evidence type="ECO:0000313" key="4">
    <source>
        <dbReference type="Proteomes" id="UP000298390"/>
    </source>
</evidence>
<dbReference type="PRINTS" id="PR00853">
    <property type="entry name" value="XPGRADSUPER"/>
</dbReference>
<dbReference type="Pfam" id="PF00867">
    <property type="entry name" value="XPG_I"/>
    <property type="match status" value="1"/>
</dbReference>
<dbReference type="PANTHER" id="PTHR11081">
    <property type="entry name" value="FLAP ENDONUCLEASE FAMILY MEMBER"/>
    <property type="match status" value="1"/>
</dbReference>
<dbReference type="GO" id="GO:0017108">
    <property type="term" value="F:5'-flap endonuclease activity"/>
    <property type="evidence" value="ECO:0007669"/>
    <property type="project" value="TreeGrafter"/>
</dbReference>
<dbReference type="SUPFAM" id="SSF47807">
    <property type="entry name" value="5' to 3' exonuclease, C-terminal subdomain"/>
    <property type="match status" value="1"/>
</dbReference>
<dbReference type="SUPFAM" id="SSF88723">
    <property type="entry name" value="PIN domain-like"/>
    <property type="match status" value="1"/>
</dbReference>
<dbReference type="Gene3D" id="3.40.50.1010">
    <property type="entry name" value="5'-nuclease"/>
    <property type="match status" value="1"/>
</dbReference>
<dbReference type="GO" id="GO:0006281">
    <property type="term" value="P:DNA repair"/>
    <property type="evidence" value="ECO:0007669"/>
    <property type="project" value="UniProtKB-ARBA"/>
</dbReference>
<dbReference type="PANTHER" id="PTHR11081:SF75">
    <property type="entry name" value="ENDONUCLEASE, PUTATIVE (AFU_ORTHOLOGUE AFUA_3G13260)-RELATED"/>
    <property type="match status" value="1"/>
</dbReference>
<dbReference type="InterPro" id="IPR036279">
    <property type="entry name" value="5-3_exonuclease_C_sf"/>
</dbReference>
<dbReference type="Proteomes" id="UP000298390">
    <property type="component" value="Unassembled WGS sequence"/>
</dbReference>
<protein>
    <recommendedName>
        <fullName evidence="2">XPG-I domain-containing protein</fullName>
    </recommendedName>
</protein>
<sequence>KNFIDAFGYDYCTAPGEAEAELAALNHLGFIDGILTDDSDAFLFGAQTVIRNFTAKSQELVFTEAASVFVHDAVKLSRPDMIFMALLMGGDYENGLPGFGQRVAHGLARYRFGETLCRAIREISRENIADFLSGWRSDIRQALSTDDQNLLGRRYHQLAQQIPDTFPNLDIVEMYAHPATSAWEDFEMGTPVRPDIAELGRLCERYFSWGSTEGIIQHFGSCLIPGIVTRVLINRAINRDKLRQLKEPIETLICVEHVRHRGSAEPRTVYFTVSDTGFISLATSALPNQRSSSPAKSAMVNTFPARVAIHPAIVRDGDEVDRHQGDGLAMRAAPRSSTGRLRKARQDKQSPPARSLTQTTHPTSRSAIMEHSTEPVKRPGRGSCACTERGTFVYAEETHGLARRLCK</sequence>
<accession>A0A4Y9XKT2</accession>
<feature type="region of interest" description="Disordered" evidence="1">
    <location>
        <begin position="325"/>
        <end position="382"/>
    </location>
</feature>
<name>A0A4Y9XKT2_9APHY</name>
<dbReference type="AlphaFoldDB" id="A0A4Y9XKT2"/>
<gene>
    <name evidence="3" type="ORF">EVJ58_g10971</name>
</gene>
<evidence type="ECO:0000259" key="2">
    <source>
        <dbReference type="SMART" id="SM00484"/>
    </source>
</evidence>
<dbReference type="InterPro" id="IPR029060">
    <property type="entry name" value="PIN-like_dom_sf"/>
</dbReference>
<feature type="non-terminal residue" evidence="3">
    <location>
        <position position="1"/>
    </location>
</feature>
<dbReference type="InterPro" id="IPR006086">
    <property type="entry name" value="XPG-I_dom"/>
</dbReference>
<feature type="compositionally biased region" description="Polar residues" evidence="1">
    <location>
        <begin position="355"/>
        <end position="366"/>
    </location>
</feature>
<feature type="domain" description="XPG-I" evidence="2">
    <location>
        <begin position="5"/>
        <end position="71"/>
    </location>
</feature>
<reference evidence="3 4" key="1">
    <citation type="submission" date="2019-01" db="EMBL/GenBank/DDBJ databases">
        <title>Genome sequencing of the rare red list fungi Fomitopsis rosea.</title>
        <authorList>
            <person name="Buettner E."/>
            <person name="Kellner H."/>
        </authorList>
    </citation>
    <scope>NUCLEOTIDE SEQUENCE [LARGE SCALE GENOMIC DNA]</scope>
    <source>
        <strain evidence="3 4">DSM 105464</strain>
    </source>
</reference>